<dbReference type="SUPFAM" id="SSF52954">
    <property type="entry name" value="Class II aaRS ABD-related"/>
    <property type="match status" value="1"/>
</dbReference>
<dbReference type="InterPro" id="IPR052600">
    <property type="entry name" value="Nuc_rcpt_coact/corep"/>
</dbReference>
<feature type="compositionally biased region" description="Basic residues" evidence="2">
    <location>
        <begin position="354"/>
        <end position="382"/>
    </location>
</feature>
<feature type="compositionally biased region" description="Low complexity" evidence="2">
    <location>
        <begin position="313"/>
        <end position="333"/>
    </location>
</feature>
<sequence>MRSRRRRSRSLDKGCSKRVIVEGLKPPFDKDDSVRAWLARYGTVEGIERFYSSIVVQFSSELQAAEAVRYENGIRGSGSNIKVHLADSDALHQLVQRNPRRKRSLSLQQKRSTSSRSESSTRPARKPRLKTMDSRHSDVKSQLSKHETSVQESKEATTSSQQQHQHHSRSSSDYDVAILAVTHELVQYAETVQTLLNRRAVEEGGALLDQRQGQQQEVPELQIRSPRIKIMVLMSVDHIAPCMQDLGEEGVLFAILLNTANLTHNSCTLRILHSSTQQEHRNMLLPDAIDLLLRDFADYLEVEAASVSLSKATSPLPLPALPSTLQQPRQEQQQMRRRRCRHRTVSSSATSSSRRPHRSRRRSHHQQQRKQSHLHHRHHHPQQQRSARVGVNTFGTLEMETIPAPDDPNFLAPSRHVSVLLRMLADSRILSVGELDEISAFIAQRRARLTGEFFTAESVMHRLPPSSRLYVDTSEALSSTEPTFSSAGEVVVTPDVASKGWKFLHREALVVSRESSNRRLNREV</sequence>
<dbReference type="InterPro" id="IPR036621">
    <property type="entry name" value="Anticodon-bd_dom_sf"/>
</dbReference>
<dbReference type="Proteomes" id="UP001651158">
    <property type="component" value="Unassembled WGS sequence"/>
</dbReference>
<feature type="region of interest" description="Disordered" evidence="2">
    <location>
        <begin position="313"/>
        <end position="389"/>
    </location>
</feature>
<feature type="compositionally biased region" description="Low complexity" evidence="2">
    <location>
        <begin position="111"/>
        <end position="122"/>
    </location>
</feature>
<feature type="compositionally biased region" description="Basic and acidic residues" evidence="2">
    <location>
        <begin position="130"/>
        <end position="155"/>
    </location>
</feature>
<dbReference type="InterPro" id="IPR000504">
    <property type="entry name" value="RRM_dom"/>
</dbReference>
<dbReference type="PANTHER" id="PTHR23295:SF6">
    <property type="entry name" value="NEOSIN, ISOFORM A"/>
    <property type="match status" value="1"/>
</dbReference>
<evidence type="ECO:0000259" key="3">
    <source>
        <dbReference type="PROSITE" id="PS50102"/>
    </source>
</evidence>
<dbReference type="SMART" id="SM00360">
    <property type="entry name" value="RRM"/>
    <property type="match status" value="1"/>
</dbReference>
<dbReference type="InterPro" id="IPR012677">
    <property type="entry name" value="Nucleotide-bd_a/b_plait_sf"/>
</dbReference>
<dbReference type="SUPFAM" id="SSF54928">
    <property type="entry name" value="RNA-binding domain, RBD"/>
    <property type="match status" value="1"/>
</dbReference>
<dbReference type="InterPro" id="IPR035979">
    <property type="entry name" value="RBD_domain_sf"/>
</dbReference>
<gene>
    <name evidence="4" type="ORF">TcWFU_008110</name>
</gene>
<feature type="domain" description="RRM" evidence="3">
    <location>
        <begin position="17"/>
        <end position="88"/>
    </location>
</feature>
<dbReference type="PROSITE" id="PS50102">
    <property type="entry name" value="RRM"/>
    <property type="match status" value="1"/>
</dbReference>
<comment type="caution">
    <text evidence="4">The sequence shown here is derived from an EMBL/GenBank/DDBJ whole genome shotgun (WGS) entry which is preliminary data.</text>
</comment>
<dbReference type="EMBL" id="JAKROA010000005">
    <property type="protein sequence ID" value="KAL5107041.1"/>
    <property type="molecule type" value="Genomic_DNA"/>
</dbReference>
<dbReference type="CDD" id="cd00590">
    <property type="entry name" value="RRM_SF"/>
    <property type="match status" value="1"/>
</dbReference>
<feature type="compositionally biased region" description="Basic residues" evidence="2">
    <location>
        <begin position="335"/>
        <end position="344"/>
    </location>
</feature>
<feature type="region of interest" description="Disordered" evidence="2">
    <location>
        <begin position="94"/>
        <end position="171"/>
    </location>
</feature>
<reference evidence="4 5" key="1">
    <citation type="journal article" date="2022" name="Front. Cell. Infect. Microbiol.">
        <title>The Genomes of Two Strains of Taenia crassiceps the Animal Model for the Study of Human Cysticercosis.</title>
        <authorList>
            <person name="Bobes R.J."/>
            <person name="Estrada K."/>
            <person name="Rios-Valencia D.G."/>
            <person name="Calderon-Gallegos A."/>
            <person name="de la Torre P."/>
            <person name="Carrero J.C."/>
            <person name="Sanchez-Flores A."/>
            <person name="Laclette J.P."/>
        </authorList>
    </citation>
    <scope>NUCLEOTIDE SEQUENCE [LARGE SCALE GENOMIC DNA]</scope>
    <source>
        <strain evidence="4">WFUcys</strain>
    </source>
</reference>
<evidence type="ECO:0000313" key="4">
    <source>
        <dbReference type="EMBL" id="KAL5107041.1"/>
    </source>
</evidence>
<accession>A0ABR4QBE6</accession>
<keyword evidence="1" id="KW-0694">RNA-binding</keyword>
<organism evidence="4 5">
    <name type="scientific">Taenia crassiceps</name>
    <dbReference type="NCBI Taxonomy" id="6207"/>
    <lineage>
        <taxon>Eukaryota</taxon>
        <taxon>Metazoa</taxon>
        <taxon>Spiralia</taxon>
        <taxon>Lophotrochozoa</taxon>
        <taxon>Platyhelminthes</taxon>
        <taxon>Cestoda</taxon>
        <taxon>Eucestoda</taxon>
        <taxon>Cyclophyllidea</taxon>
        <taxon>Taeniidae</taxon>
        <taxon>Taenia</taxon>
    </lineage>
</organism>
<dbReference type="Gene3D" id="3.30.70.330">
    <property type="match status" value="1"/>
</dbReference>
<evidence type="ECO:0000256" key="2">
    <source>
        <dbReference type="SAM" id="MobiDB-lite"/>
    </source>
</evidence>
<name>A0ABR4QBE6_9CEST</name>
<evidence type="ECO:0000256" key="1">
    <source>
        <dbReference type="PROSITE-ProRule" id="PRU00176"/>
    </source>
</evidence>
<protein>
    <recommendedName>
        <fullName evidence="3">RRM domain-containing protein</fullName>
    </recommendedName>
</protein>
<dbReference type="PANTHER" id="PTHR23295">
    <property type="entry name" value="NUCLEAR RECEPTOR COACTIVATOR 5-RELATED"/>
    <property type="match status" value="1"/>
</dbReference>
<proteinExistence type="predicted"/>
<keyword evidence="5" id="KW-1185">Reference proteome</keyword>
<evidence type="ECO:0000313" key="5">
    <source>
        <dbReference type="Proteomes" id="UP001651158"/>
    </source>
</evidence>
<dbReference type="Gene3D" id="3.40.50.800">
    <property type="entry name" value="Anticodon-binding domain"/>
    <property type="match status" value="1"/>
</dbReference>